<feature type="domain" description="Response regulatory" evidence="2">
    <location>
        <begin position="14"/>
        <end position="143"/>
    </location>
</feature>
<keyword evidence="5" id="KW-1185">Reference proteome</keyword>
<dbReference type="SMART" id="SM00850">
    <property type="entry name" value="LytTR"/>
    <property type="match status" value="1"/>
</dbReference>
<dbReference type="GO" id="GO:0000156">
    <property type="term" value="F:phosphorelay response regulator activity"/>
    <property type="evidence" value="ECO:0007669"/>
    <property type="project" value="InterPro"/>
</dbReference>
<dbReference type="AlphaFoldDB" id="A0A841CRL9"/>
<accession>A0A841CRL9</accession>
<feature type="domain" description="HTH LytTR-type" evidence="3">
    <location>
        <begin position="167"/>
        <end position="274"/>
    </location>
</feature>
<dbReference type="InterPro" id="IPR007492">
    <property type="entry name" value="LytTR_DNA-bd_dom"/>
</dbReference>
<protein>
    <submittedName>
        <fullName evidence="4">DNA-binding LytR/AlgR family response regulator</fullName>
    </submittedName>
</protein>
<dbReference type="InterPro" id="IPR001789">
    <property type="entry name" value="Sig_transdc_resp-reg_receiver"/>
</dbReference>
<dbReference type="PANTHER" id="PTHR37299">
    <property type="entry name" value="TRANSCRIPTIONAL REGULATOR-RELATED"/>
    <property type="match status" value="1"/>
</dbReference>
<dbReference type="Pfam" id="PF00072">
    <property type="entry name" value="Response_reg"/>
    <property type="match status" value="1"/>
</dbReference>
<dbReference type="PROSITE" id="PS50930">
    <property type="entry name" value="HTH_LYTTR"/>
    <property type="match status" value="1"/>
</dbReference>
<comment type="caution">
    <text evidence="4">The sequence shown here is derived from an EMBL/GenBank/DDBJ whole genome shotgun (WGS) entry which is preliminary data.</text>
</comment>
<evidence type="ECO:0000313" key="4">
    <source>
        <dbReference type="EMBL" id="MBB5958788.1"/>
    </source>
</evidence>
<proteinExistence type="predicted"/>
<name>A0A841CRL9_9PSEU</name>
<dbReference type="Pfam" id="PF04397">
    <property type="entry name" value="LytTR"/>
    <property type="match status" value="1"/>
</dbReference>
<sequence>MRGTVSTQDNTGLLVLAVDDEAPGLSEIKYLLESSPHIRRVLTAFDAAEALRILRGDYDPEVMDRTRAGLPPVDAVFADINMPGLSGTDLARVLGAFRAPPALVFVTGVEHSEAVVAFEVGALDFVTKPINEDRINKAISRVVERVAVTPAVTPEPAPQEPTDDEVIPVELGGTIKLVPRASVRYVEAQGDYARLHTNDGQSHLVRIPLAQLEERWENAGFVRIHRSFLVALPLVTELRMTSNGYAVVIGSGEGAKELPVSRRHTRELKERIVRPPKSSWG</sequence>
<dbReference type="SMART" id="SM00448">
    <property type="entry name" value="REC"/>
    <property type="match status" value="1"/>
</dbReference>
<evidence type="ECO:0000259" key="3">
    <source>
        <dbReference type="PROSITE" id="PS50930"/>
    </source>
</evidence>
<dbReference type="SUPFAM" id="SSF52172">
    <property type="entry name" value="CheY-like"/>
    <property type="match status" value="1"/>
</dbReference>
<dbReference type="GO" id="GO:0003677">
    <property type="term" value="F:DNA binding"/>
    <property type="evidence" value="ECO:0007669"/>
    <property type="project" value="UniProtKB-KW"/>
</dbReference>
<evidence type="ECO:0000256" key="1">
    <source>
        <dbReference type="PROSITE-ProRule" id="PRU00169"/>
    </source>
</evidence>
<organism evidence="4 5">
    <name type="scientific">Saccharothrix tamanrassetensis</name>
    <dbReference type="NCBI Taxonomy" id="1051531"/>
    <lineage>
        <taxon>Bacteria</taxon>
        <taxon>Bacillati</taxon>
        <taxon>Actinomycetota</taxon>
        <taxon>Actinomycetes</taxon>
        <taxon>Pseudonocardiales</taxon>
        <taxon>Pseudonocardiaceae</taxon>
        <taxon>Saccharothrix</taxon>
    </lineage>
</organism>
<dbReference type="PROSITE" id="PS50110">
    <property type="entry name" value="RESPONSE_REGULATORY"/>
    <property type="match status" value="1"/>
</dbReference>
<dbReference type="Gene3D" id="3.40.50.2300">
    <property type="match status" value="1"/>
</dbReference>
<reference evidence="4 5" key="1">
    <citation type="submission" date="2020-08" db="EMBL/GenBank/DDBJ databases">
        <title>Genomic Encyclopedia of Type Strains, Phase III (KMG-III): the genomes of soil and plant-associated and newly described type strains.</title>
        <authorList>
            <person name="Whitman W."/>
        </authorList>
    </citation>
    <scope>NUCLEOTIDE SEQUENCE [LARGE SCALE GENOMIC DNA]</scope>
    <source>
        <strain evidence="4 5">CECT 8640</strain>
    </source>
</reference>
<dbReference type="InterPro" id="IPR046947">
    <property type="entry name" value="LytR-like"/>
</dbReference>
<dbReference type="Gene3D" id="2.40.50.1020">
    <property type="entry name" value="LytTr DNA-binding domain"/>
    <property type="match status" value="1"/>
</dbReference>
<dbReference type="Proteomes" id="UP000547510">
    <property type="component" value="Unassembled WGS sequence"/>
</dbReference>
<evidence type="ECO:0000259" key="2">
    <source>
        <dbReference type="PROSITE" id="PS50110"/>
    </source>
</evidence>
<dbReference type="EMBL" id="JACHJN010000009">
    <property type="protein sequence ID" value="MBB5958788.1"/>
    <property type="molecule type" value="Genomic_DNA"/>
</dbReference>
<feature type="modified residue" description="4-aspartylphosphate" evidence="1">
    <location>
        <position position="79"/>
    </location>
</feature>
<dbReference type="PANTHER" id="PTHR37299:SF1">
    <property type="entry name" value="STAGE 0 SPORULATION PROTEIN A HOMOLOG"/>
    <property type="match status" value="1"/>
</dbReference>
<keyword evidence="4" id="KW-0238">DNA-binding</keyword>
<dbReference type="InterPro" id="IPR011006">
    <property type="entry name" value="CheY-like_superfamily"/>
</dbReference>
<gene>
    <name evidence="4" type="ORF">FHS29_005397</name>
</gene>
<keyword evidence="1" id="KW-0597">Phosphoprotein</keyword>
<evidence type="ECO:0000313" key="5">
    <source>
        <dbReference type="Proteomes" id="UP000547510"/>
    </source>
</evidence>